<evidence type="ECO:0000313" key="3">
    <source>
        <dbReference type="Proteomes" id="UP000181942"/>
    </source>
</evidence>
<gene>
    <name evidence="2" type="ORF">SAMN02787118_12682</name>
</gene>
<dbReference type="AlphaFoldDB" id="A0A1I2TZ01"/>
<dbReference type="Proteomes" id="UP000181942">
    <property type="component" value="Unassembled WGS sequence"/>
</dbReference>
<dbReference type="EMBL" id="FONR01000026">
    <property type="protein sequence ID" value="SFG70130.1"/>
    <property type="molecule type" value="Genomic_DNA"/>
</dbReference>
<proteinExistence type="predicted"/>
<sequence length="47" mass="5005">MSDHQHTDPTSPTIILIGGPMTVDDGSSLDSRQPPISRVNNPAGQYT</sequence>
<name>A0A1I2TZ01_9ACTN</name>
<evidence type="ECO:0000313" key="2">
    <source>
        <dbReference type="EMBL" id="SFG70130.1"/>
    </source>
</evidence>
<protein>
    <submittedName>
        <fullName evidence="2">Uncharacterized protein</fullName>
    </submittedName>
</protein>
<accession>A0A1I2TZ01</accession>
<feature type="region of interest" description="Disordered" evidence="1">
    <location>
        <begin position="1"/>
        <end position="47"/>
    </location>
</feature>
<feature type="compositionally biased region" description="Polar residues" evidence="1">
    <location>
        <begin position="38"/>
        <end position="47"/>
    </location>
</feature>
<reference evidence="2 3" key="1">
    <citation type="submission" date="2016-10" db="EMBL/GenBank/DDBJ databases">
        <authorList>
            <person name="de Groot N.N."/>
        </authorList>
    </citation>
    <scope>NUCLEOTIDE SEQUENCE [LARGE SCALE GENOMIC DNA]</scope>
    <source>
        <strain evidence="2 3">OK461</strain>
    </source>
</reference>
<evidence type="ECO:0000256" key="1">
    <source>
        <dbReference type="SAM" id="MobiDB-lite"/>
    </source>
</evidence>
<organism evidence="2 3">
    <name type="scientific">Streptomyces mirabilis</name>
    <dbReference type="NCBI Taxonomy" id="68239"/>
    <lineage>
        <taxon>Bacteria</taxon>
        <taxon>Bacillati</taxon>
        <taxon>Actinomycetota</taxon>
        <taxon>Actinomycetes</taxon>
        <taxon>Kitasatosporales</taxon>
        <taxon>Streptomycetaceae</taxon>
        <taxon>Streptomyces</taxon>
    </lineage>
</organism>